<dbReference type="CDD" id="cd20557">
    <property type="entry name" value="CYCLIN_ScPCL1-like"/>
    <property type="match status" value="1"/>
</dbReference>
<dbReference type="PIRSF" id="PIRSF016511">
    <property type="entry name" value="Cyclin_Pcl"/>
    <property type="match status" value="1"/>
</dbReference>
<dbReference type="EMBL" id="HE806325">
    <property type="protein sequence ID" value="CCH63065.1"/>
    <property type="molecule type" value="Genomic_DNA"/>
</dbReference>
<dbReference type="InterPro" id="IPR006671">
    <property type="entry name" value="Cyclin_N"/>
</dbReference>
<dbReference type="InParanoid" id="I2H9L3"/>
<dbReference type="eggNOG" id="KOG1674">
    <property type="taxonomic scope" value="Eukaryota"/>
</dbReference>
<dbReference type="PANTHER" id="PTHR15615:SF10">
    <property type="entry name" value="PHO85 CYCLIN-2-RELATED"/>
    <property type="match status" value="1"/>
</dbReference>
<feature type="domain" description="Cyclin N-terminal" evidence="2">
    <location>
        <begin position="34"/>
        <end position="143"/>
    </location>
</feature>
<gene>
    <name evidence="3" type="primary">TBLA0J00650</name>
    <name evidence="3" type="ORF">TBLA_0J00650</name>
</gene>
<dbReference type="STRING" id="1071380.I2H9L3"/>
<dbReference type="SUPFAM" id="SSF47954">
    <property type="entry name" value="Cyclin-like"/>
    <property type="match status" value="1"/>
</dbReference>
<dbReference type="GO" id="GO:0051726">
    <property type="term" value="P:regulation of cell cycle"/>
    <property type="evidence" value="ECO:0007669"/>
    <property type="project" value="InterPro"/>
</dbReference>
<feature type="region of interest" description="Disordered" evidence="1">
    <location>
        <begin position="199"/>
        <end position="230"/>
    </location>
</feature>
<dbReference type="Proteomes" id="UP000002866">
    <property type="component" value="Chromosome 10"/>
</dbReference>
<sequence length="363" mass="40954">MSDYEALLQFNRKRVNNEMIDFLVSTTNSIIQIESETSSTSQQIPSLALFIKRLIVHSNVQTPTLMSTLVYLTKLREIIPSDVVGIETTRHRIFIGCLILAAKSLNDSSPLNRHWTQYTNGLFKIQEINTIERELLEYFNWDVTIKLPDLYTSLSAFLQPIKEQLVLSRDTTMLKPKVFGINNSNRGSNTMGAAIQRPITPSSSAHSSIYSRYNQPSTNRSNISLQSSRASSQRSIPSLYSSSTIASGSTINNLYANPNYNESKMFTINESKKMNSNIFSKKQNQNNYTNMISNPYNTPLTSNKENVPTQLDLESQIPSFTPVHNNQKNNNVTRPIFLKSSSSKSSLQSTKSIKKSAWHTIFG</sequence>
<dbReference type="HOGENOM" id="CLU_018149_0_0_1"/>
<dbReference type="InterPro" id="IPR013922">
    <property type="entry name" value="Cyclin_PHO80-like"/>
</dbReference>
<feature type="compositionally biased region" description="Low complexity" evidence="1">
    <location>
        <begin position="202"/>
        <end position="211"/>
    </location>
</feature>
<dbReference type="PANTHER" id="PTHR15615">
    <property type="match status" value="1"/>
</dbReference>
<evidence type="ECO:0000259" key="2">
    <source>
        <dbReference type="Pfam" id="PF00134"/>
    </source>
</evidence>
<dbReference type="InterPro" id="IPR012104">
    <property type="entry name" value="PHO85_cyclin_1/2/9"/>
</dbReference>
<dbReference type="RefSeq" id="XP_004182584.1">
    <property type="nucleotide sequence ID" value="XM_004182536.1"/>
</dbReference>
<feature type="compositionally biased region" description="Low complexity" evidence="1">
    <location>
        <begin position="221"/>
        <end position="230"/>
    </location>
</feature>
<keyword evidence="4" id="KW-1185">Reference proteome</keyword>
<dbReference type="GO" id="GO:0005634">
    <property type="term" value="C:nucleus"/>
    <property type="evidence" value="ECO:0007669"/>
    <property type="project" value="TreeGrafter"/>
</dbReference>
<accession>I2H9L3</accession>
<dbReference type="GeneID" id="14498248"/>
<evidence type="ECO:0000256" key="1">
    <source>
        <dbReference type="SAM" id="MobiDB-lite"/>
    </source>
</evidence>
<dbReference type="InterPro" id="IPR036915">
    <property type="entry name" value="Cyclin-like_sf"/>
</dbReference>
<dbReference type="GO" id="GO:0000307">
    <property type="term" value="C:cyclin-dependent protein kinase holoenzyme complex"/>
    <property type="evidence" value="ECO:0007669"/>
    <property type="project" value="TreeGrafter"/>
</dbReference>
<reference evidence="3 4" key="1">
    <citation type="journal article" date="2011" name="Proc. Natl. Acad. Sci. U.S.A.">
        <title>Evolutionary erosion of yeast sex chromosomes by mating-type switching accidents.</title>
        <authorList>
            <person name="Gordon J.L."/>
            <person name="Armisen D."/>
            <person name="Proux-Wera E."/>
            <person name="Oheigeartaigh S.S."/>
            <person name="Byrne K.P."/>
            <person name="Wolfe K.H."/>
        </authorList>
    </citation>
    <scope>NUCLEOTIDE SEQUENCE [LARGE SCALE GENOMIC DNA]</scope>
    <source>
        <strain evidence="4">ATCC 34711 / CBS 6284 / DSM 70876 / NBRC 10599 / NRRL Y-10934 / UCD 77-7</strain>
    </source>
</reference>
<proteinExistence type="predicted"/>
<name>I2H9L3_HENB6</name>
<protein>
    <recommendedName>
        <fullName evidence="2">Cyclin N-terminal domain-containing protein</fullName>
    </recommendedName>
</protein>
<dbReference type="Pfam" id="PF00134">
    <property type="entry name" value="Cyclin_N"/>
    <property type="match status" value="1"/>
</dbReference>
<evidence type="ECO:0000313" key="3">
    <source>
        <dbReference type="EMBL" id="CCH63065.1"/>
    </source>
</evidence>
<dbReference type="GO" id="GO:0016538">
    <property type="term" value="F:cyclin-dependent protein serine/threonine kinase regulator activity"/>
    <property type="evidence" value="ECO:0007669"/>
    <property type="project" value="TreeGrafter"/>
</dbReference>
<dbReference type="OMA" id="MICFLAS"/>
<dbReference type="KEGG" id="tbl:TBLA_0J00650"/>
<evidence type="ECO:0000313" key="4">
    <source>
        <dbReference type="Proteomes" id="UP000002866"/>
    </source>
</evidence>
<dbReference type="Gene3D" id="1.10.472.10">
    <property type="entry name" value="Cyclin-like"/>
    <property type="match status" value="1"/>
</dbReference>
<organism evidence="3 4">
    <name type="scientific">Henningerozyma blattae (strain ATCC 34711 / CBS 6284 / DSM 70876 / NBRC 10599 / NRRL Y-10934 / UCD 77-7)</name>
    <name type="common">Yeast</name>
    <name type="synonym">Tetrapisispora blattae</name>
    <dbReference type="NCBI Taxonomy" id="1071380"/>
    <lineage>
        <taxon>Eukaryota</taxon>
        <taxon>Fungi</taxon>
        <taxon>Dikarya</taxon>
        <taxon>Ascomycota</taxon>
        <taxon>Saccharomycotina</taxon>
        <taxon>Saccharomycetes</taxon>
        <taxon>Saccharomycetales</taxon>
        <taxon>Saccharomycetaceae</taxon>
        <taxon>Henningerozyma</taxon>
    </lineage>
</organism>
<dbReference type="GO" id="GO:0019901">
    <property type="term" value="F:protein kinase binding"/>
    <property type="evidence" value="ECO:0007669"/>
    <property type="project" value="InterPro"/>
</dbReference>
<dbReference type="OrthoDB" id="10250320at2759"/>
<dbReference type="AlphaFoldDB" id="I2H9L3"/>